<proteinExistence type="predicted"/>
<protein>
    <submittedName>
        <fullName evidence="1">Uncharacterized protein</fullName>
    </submittedName>
</protein>
<keyword evidence="2" id="KW-1185">Reference proteome</keyword>
<evidence type="ECO:0000313" key="1">
    <source>
        <dbReference type="EMBL" id="PJF19153.1"/>
    </source>
</evidence>
<sequence length="112" mass="12393">MSLQVRFERCEWASASLTRVRDALDVANVSLTKGQRVQYTLRLYQRSGDDASTQPVLIGRSSEEPTVCWISGTGGQIYKASGEMETIVTKLYEGAYKARQSIVIEVPCASEV</sequence>
<dbReference type="EMBL" id="MTSL01000075">
    <property type="protein sequence ID" value="PJF19153.1"/>
    <property type="molecule type" value="Genomic_DNA"/>
</dbReference>
<name>A0A2H9TN28_9FUNG</name>
<evidence type="ECO:0000313" key="2">
    <source>
        <dbReference type="Proteomes" id="UP000240830"/>
    </source>
</evidence>
<reference evidence="1 2" key="1">
    <citation type="submission" date="2016-10" db="EMBL/GenBank/DDBJ databases">
        <title>The genome of Paramicrosporidium saccamoebae is the missing link in understanding Cryptomycota and Microsporidia evolution.</title>
        <authorList>
            <person name="Quandt C.A."/>
            <person name="Beaudet D."/>
            <person name="Corsaro D."/>
            <person name="Michel R."/>
            <person name="Corradi N."/>
            <person name="James T."/>
        </authorList>
    </citation>
    <scope>NUCLEOTIDE SEQUENCE [LARGE SCALE GENOMIC DNA]</scope>
    <source>
        <strain evidence="1 2">KSL3</strain>
    </source>
</reference>
<accession>A0A2H9TN28</accession>
<dbReference type="AlphaFoldDB" id="A0A2H9TN28"/>
<dbReference type="Proteomes" id="UP000240830">
    <property type="component" value="Unassembled WGS sequence"/>
</dbReference>
<comment type="caution">
    <text evidence="1">The sequence shown here is derived from an EMBL/GenBank/DDBJ whole genome shotgun (WGS) entry which is preliminary data.</text>
</comment>
<gene>
    <name evidence="1" type="ORF">PSACC_01006</name>
</gene>
<organism evidence="1 2">
    <name type="scientific">Paramicrosporidium saccamoebae</name>
    <dbReference type="NCBI Taxonomy" id="1246581"/>
    <lineage>
        <taxon>Eukaryota</taxon>
        <taxon>Fungi</taxon>
        <taxon>Fungi incertae sedis</taxon>
        <taxon>Cryptomycota</taxon>
        <taxon>Cryptomycota incertae sedis</taxon>
        <taxon>Paramicrosporidium</taxon>
    </lineage>
</organism>